<dbReference type="EMBL" id="AP035884">
    <property type="protein sequence ID" value="BFP55446.1"/>
    <property type="molecule type" value="Genomic_DNA"/>
</dbReference>
<gene>
    <name evidence="1" type="ORF">SCMC78_52530</name>
</gene>
<accession>A0AB33KJS1</accession>
<proteinExistence type="predicted"/>
<sequence>MCREVTGGTGVACAKMTGGTGKPSGVRTENPARNVAQSTLLRLMRKEIRVTAGGPGCGPWIPTHGPHPAYPRRVRSRTVAHRRRTHKAPHGLHVLIRWAPDAYPTSYSLIGEAERGDTFHFWPKPRGDLL</sequence>
<reference evidence="1" key="1">
    <citation type="submission" date="2024-07" db="EMBL/GenBank/DDBJ databases">
        <title>Complete genome sequences of cellulolytic bacteria, Kitasatospora sp. CMC57 and Streptomyces sp. CMC78, isolated from Japanese agricultural soil.</title>
        <authorList>
            <person name="Hashimoto T."/>
            <person name="Ito M."/>
            <person name="Iwamoto M."/>
            <person name="Fukahori D."/>
            <person name="Shoda T."/>
            <person name="Sakoda M."/>
            <person name="Morohoshi T."/>
            <person name="Mitsuboshi M."/>
            <person name="Nishizawa T."/>
        </authorList>
    </citation>
    <scope>NUCLEOTIDE SEQUENCE</scope>
    <source>
        <strain evidence="1">CMC78</strain>
    </source>
</reference>
<organism evidence="1">
    <name type="scientific">Streptomyces sp. CMC78</name>
    <dbReference type="NCBI Taxonomy" id="3231512"/>
    <lineage>
        <taxon>Bacteria</taxon>
        <taxon>Bacillati</taxon>
        <taxon>Actinomycetota</taxon>
        <taxon>Actinomycetes</taxon>
        <taxon>Kitasatosporales</taxon>
        <taxon>Streptomycetaceae</taxon>
        <taxon>Streptomyces</taxon>
    </lineage>
</organism>
<name>A0AB33KJS1_9ACTN</name>
<evidence type="ECO:0000313" key="1">
    <source>
        <dbReference type="EMBL" id="BFP55446.1"/>
    </source>
</evidence>
<dbReference type="KEGG" id="stcm:SCMC78_52530"/>
<protein>
    <submittedName>
        <fullName evidence="1">Uncharacterized protein</fullName>
    </submittedName>
</protein>
<dbReference type="AlphaFoldDB" id="A0AB33KJS1"/>